<dbReference type="PANTHER" id="PTHR23150:SF26">
    <property type="entry name" value="GENERIC METHYLTRANSFERASE"/>
    <property type="match status" value="1"/>
</dbReference>
<dbReference type="PANTHER" id="PTHR23150">
    <property type="entry name" value="SULFATASE MODIFYING FACTOR 1, 2"/>
    <property type="match status" value="1"/>
</dbReference>
<dbReference type="AlphaFoldDB" id="A0A813RDK2"/>
<gene>
    <name evidence="3" type="ORF">BJG266_LOCUS6290</name>
    <name evidence="4" type="ORF">OKA104_LOCUS32936</name>
    <name evidence="2" type="ORF">QVE165_LOCUS4769</name>
    <name evidence="1" type="ORF">VCS650_LOCUS2850</name>
</gene>
<name>A0A813RDK2_9BILA</name>
<protein>
    <recommendedName>
        <fullName evidence="7">DinB-like domain-containing protein</fullName>
    </recommendedName>
</protein>
<dbReference type="OrthoDB" id="10064508at2759"/>
<evidence type="ECO:0000313" key="6">
    <source>
        <dbReference type="Proteomes" id="UP000663891"/>
    </source>
</evidence>
<comment type="caution">
    <text evidence="1">The sequence shown here is derived from an EMBL/GenBank/DDBJ whole genome shotgun (WGS) entry which is preliminary data.</text>
</comment>
<proteinExistence type="predicted"/>
<dbReference type="GO" id="GO:0120147">
    <property type="term" value="F:formylglycine-generating oxidase activity"/>
    <property type="evidence" value="ECO:0007669"/>
    <property type="project" value="TreeGrafter"/>
</dbReference>
<dbReference type="Proteomes" id="UP000663891">
    <property type="component" value="Unassembled WGS sequence"/>
</dbReference>
<evidence type="ECO:0008006" key="7">
    <source>
        <dbReference type="Google" id="ProtNLM"/>
    </source>
</evidence>
<dbReference type="EMBL" id="CAJNON010000014">
    <property type="protein sequence ID" value="CAF0779535.1"/>
    <property type="molecule type" value="Genomic_DNA"/>
</dbReference>
<dbReference type="EMBL" id="CAJNOI010000017">
    <property type="protein sequence ID" value="CAF0821479.1"/>
    <property type="molecule type" value="Genomic_DNA"/>
</dbReference>
<dbReference type="InterPro" id="IPR051043">
    <property type="entry name" value="Sulfatase_Mod_Factor_Kinase"/>
</dbReference>
<evidence type="ECO:0000313" key="1">
    <source>
        <dbReference type="EMBL" id="CAF0779535.1"/>
    </source>
</evidence>
<evidence type="ECO:0000313" key="5">
    <source>
        <dbReference type="Proteomes" id="UP000663832"/>
    </source>
</evidence>
<evidence type="ECO:0000313" key="4">
    <source>
        <dbReference type="EMBL" id="CAF4053476.1"/>
    </source>
</evidence>
<dbReference type="Proteomes" id="UP000663832">
    <property type="component" value="Unassembled WGS sequence"/>
</dbReference>
<dbReference type="EMBL" id="CAJOAY010004074">
    <property type="protein sequence ID" value="CAF4053476.1"/>
    <property type="molecule type" value="Genomic_DNA"/>
</dbReference>
<dbReference type="Proteomes" id="UP000663881">
    <property type="component" value="Unassembled WGS sequence"/>
</dbReference>
<evidence type="ECO:0000313" key="2">
    <source>
        <dbReference type="EMBL" id="CAF0811579.1"/>
    </source>
</evidence>
<sequence length="236" mass="27281">MPGISTSHDIIGTSSFWTGKPPVYGICPGVESNGSIKSLPQVKSNATRKELLDYFDNTWTLTEVVFDGLVNEEAYYRRPYHKLRHPMIFYYGHPAVLYINKLRVAGILNGGINEEYEKLFETGVDEMRCDDLHEGNNSIWPTINEVHQYRAKVYQVICQIIETHPLLNDEHMPISIDKPMWALLVSFEHERIHLETSSVLIRELPIEFVRIPPAWSVSTEKKINNPRRKRIQTSVF</sequence>
<evidence type="ECO:0000313" key="3">
    <source>
        <dbReference type="EMBL" id="CAF0821479.1"/>
    </source>
</evidence>
<reference evidence="1" key="1">
    <citation type="submission" date="2021-02" db="EMBL/GenBank/DDBJ databases">
        <authorList>
            <person name="Nowell W R."/>
        </authorList>
    </citation>
    <scope>NUCLEOTIDE SEQUENCE</scope>
</reference>
<keyword evidence="5" id="KW-1185">Reference proteome</keyword>
<organism evidence="1 6">
    <name type="scientific">Adineta steineri</name>
    <dbReference type="NCBI Taxonomy" id="433720"/>
    <lineage>
        <taxon>Eukaryota</taxon>
        <taxon>Metazoa</taxon>
        <taxon>Spiralia</taxon>
        <taxon>Gnathifera</taxon>
        <taxon>Rotifera</taxon>
        <taxon>Eurotatoria</taxon>
        <taxon>Bdelloidea</taxon>
        <taxon>Adinetida</taxon>
        <taxon>Adinetidae</taxon>
        <taxon>Adineta</taxon>
    </lineage>
</organism>
<dbReference type="Proteomes" id="UP000663877">
    <property type="component" value="Unassembled WGS sequence"/>
</dbReference>
<dbReference type="EMBL" id="CAJNOM010000018">
    <property type="protein sequence ID" value="CAF0811579.1"/>
    <property type="molecule type" value="Genomic_DNA"/>
</dbReference>
<accession>A0A813RDK2</accession>